<dbReference type="Proteomes" id="UP000199280">
    <property type="component" value="Unassembled WGS sequence"/>
</dbReference>
<evidence type="ECO:0000313" key="2">
    <source>
        <dbReference type="EMBL" id="SEI99598.1"/>
    </source>
</evidence>
<sequence>MDMHDTFNIDGIYKLESESKVLLQMRFEEFQGASSDIFEILQFKLDYYIERIVNGDIQSLMPNYHINGYQIDFHFFKEIPAGVDKYLREKADEVRDKQISMTVSVAFE</sequence>
<dbReference type="EMBL" id="FNYT01000006">
    <property type="protein sequence ID" value="SEI99598.1"/>
    <property type="molecule type" value="Genomic_DNA"/>
</dbReference>
<evidence type="ECO:0000313" key="4">
    <source>
        <dbReference type="Proteomes" id="UP000199280"/>
    </source>
</evidence>
<dbReference type="Proteomes" id="UP000076878">
    <property type="component" value="Unassembled WGS sequence"/>
</dbReference>
<evidence type="ECO:0000313" key="1">
    <source>
        <dbReference type="EMBL" id="CZQ93913.1"/>
    </source>
</evidence>
<reference evidence="1 3" key="1">
    <citation type="submission" date="2016-02" db="EMBL/GenBank/DDBJ databases">
        <authorList>
            <person name="Wen L."/>
            <person name="He K."/>
            <person name="Yang H."/>
        </authorList>
    </citation>
    <scope>NUCLEOTIDE SEQUENCE [LARGE SCALE GENOMIC DNA]</scope>
    <source>
        <strain evidence="1">Trichococcus_R210</strain>
    </source>
</reference>
<dbReference type="STRING" id="640938.TR210_1171"/>
<dbReference type="RefSeq" id="WP_068622528.1">
    <property type="nucleotide sequence ID" value="NZ_FJNB01000007.1"/>
</dbReference>
<keyword evidence="4" id="KW-1185">Reference proteome</keyword>
<reference evidence="2 4" key="2">
    <citation type="submission" date="2016-10" db="EMBL/GenBank/DDBJ databases">
        <authorList>
            <person name="Varghese N."/>
            <person name="Submissions S."/>
        </authorList>
    </citation>
    <scope>NUCLEOTIDE SEQUENCE [LARGE SCALE GENOMIC DNA]</scope>
    <source>
        <strain evidence="2 4">DSM 22150</strain>
    </source>
</reference>
<evidence type="ECO:0000313" key="3">
    <source>
        <dbReference type="Proteomes" id="UP000076878"/>
    </source>
</evidence>
<protein>
    <submittedName>
        <fullName evidence="1">Uncharacterized protein</fullName>
    </submittedName>
</protein>
<proteinExistence type="predicted"/>
<dbReference type="AlphaFoldDB" id="A0A143YML3"/>
<gene>
    <name evidence="2" type="ORF">SAMN05216375_10621</name>
    <name evidence="1" type="ORF">TR210_1171</name>
</gene>
<organism evidence="1 3">
    <name type="scientific">Trichococcus ilyis</name>
    <dbReference type="NCBI Taxonomy" id="640938"/>
    <lineage>
        <taxon>Bacteria</taxon>
        <taxon>Bacillati</taxon>
        <taxon>Bacillota</taxon>
        <taxon>Bacilli</taxon>
        <taxon>Lactobacillales</taxon>
        <taxon>Carnobacteriaceae</taxon>
        <taxon>Trichococcus</taxon>
    </lineage>
</organism>
<dbReference type="EMBL" id="FJNB01000007">
    <property type="protein sequence ID" value="CZQ93913.1"/>
    <property type="molecule type" value="Genomic_DNA"/>
</dbReference>
<name>A0A143YML3_9LACT</name>
<accession>A0A143YML3</accession>